<reference evidence="8 9" key="1">
    <citation type="submission" date="2021-12" db="EMBL/GenBank/DDBJ databases">
        <title>Discovery of the Pendulisporaceae a myxobacterial family with distinct sporulation behavior and unique specialized metabolism.</title>
        <authorList>
            <person name="Garcia R."/>
            <person name="Popoff A."/>
            <person name="Bader C.D."/>
            <person name="Loehr J."/>
            <person name="Walesch S."/>
            <person name="Walt C."/>
            <person name="Boldt J."/>
            <person name="Bunk B."/>
            <person name="Haeckl F.J.F.P.J."/>
            <person name="Gunesch A.P."/>
            <person name="Birkelbach J."/>
            <person name="Nuebel U."/>
            <person name="Pietschmann T."/>
            <person name="Bach T."/>
            <person name="Mueller R."/>
        </authorList>
    </citation>
    <scope>NUCLEOTIDE SEQUENCE [LARGE SCALE GENOMIC DNA]</scope>
    <source>
        <strain evidence="8 9">MSr11954</strain>
    </source>
</reference>
<protein>
    <recommendedName>
        <fullName evidence="6">Serine protease</fullName>
        <ecNumber evidence="6">3.4.21.-</ecNumber>
    </recommendedName>
</protein>
<dbReference type="InterPro" id="IPR018114">
    <property type="entry name" value="TRYPSIN_HIS"/>
</dbReference>
<dbReference type="GO" id="GO:0006508">
    <property type="term" value="P:proteolysis"/>
    <property type="evidence" value="ECO:0007669"/>
    <property type="project" value="UniProtKB-KW"/>
</dbReference>
<comment type="similarity">
    <text evidence="1 6">Belongs to the peptidase S1B family.</text>
</comment>
<name>A0ABZ2LNB8_9BACT</name>
<evidence type="ECO:0000256" key="6">
    <source>
        <dbReference type="RuleBase" id="RU004296"/>
    </source>
</evidence>
<dbReference type="InterPro" id="IPR050966">
    <property type="entry name" value="Glutamyl_endopeptidase"/>
</dbReference>
<dbReference type="PANTHER" id="PTHR15462:SF8">
    <property type="entry name" value="SERINE PROTEASE"/>
    <property type="match status" value="1"/>
</dbReference>
<proteinExistence type="inferred from homology"/>
<dbReference type="PRINTS" id="PR00839">
    <property type="entry name" value="V8PROTEASE"/>
</dbReference>
<evidence type="ECO:0000256" key="1">
    <source>
        <dbReference type="ARBA" id="ARBA00008764"/>
    </source>
</evidence>
<dbReference type="RefSeq" id="WP_394822034.1">
    <property type="nucleotide sequence ID" value="NZ_CP089984.1"/>
</dbReference>
<dbReference type="SUPFAM" id="SSF50494">
    <property type="entry name" value="Trypsin-like serine proteases"/>
    <property type="match status" value="1"/>
</dbReference>
<feature type="region of interest" description="Disordered" evidence="7">
    <location>
        <begin position="1"/>
        <end position="74"/>
    </location>
</feature>
<sequence length="433" mass="46899">MNNGHFENIDKTETTSTDERVVDELGGQESSEEASGEGAEANAHAPVAYTIRTALGTSPKQGDEGNGETDEGFAFRFGPASVDFEPGVESGSSEESQFEAVEGWDESSLTEAAAEEAAEEAAVDAWYAEATKAEQEEFFAFMAPLVLPLVKSAIPALAGAAVRNLPKLVGPVMQRLGGRRRSIRRGTETTREEANVVDEAALDAIVQQLEVIIGKDDRVQIVNSNAVPWKRICHLQIESADGGRFLGSGALVGPRTVVTAGHCVYMHTQGGWARSITVTPGRNGSNNSFGQCKAVGLRSVRGWVNMRKREYDYAAIILPYDYAKKQRPSAFGFATYSDTVLKSARLNLAGYPGDRPAGTIWYHGRKAKAVKSQTLIYDIDSMGGQSGSPVWVRLNEKRIMVGIHTNGSPNGNSATRITQPVFENLQRWRKEGL</sequence>
<organism evidence="8 9">
    <name type="scientific">Pendulispora albinea</name>
    <dbReference type="NCBI Taxonomy" id="2741071"/>
    <lineage>
        <taxon>Bacteria</taxon>
        <taxon>Pseudomonadati</taxon>
        <taxon>Myxococcota</taxon>
        <taxon>Myxococcia</taxon>
        <taxon>Myxococcales</taxon>
        <taxon>Sorangiineae</taxon>
        <taxon>Pendulisporaceae</taxon>
        <taxon>Pendulispora</taxon>
    </lineage>
</organism>
<evidence type="ECO:0000313" key="9">
    <source>
        <dbReference type="Proteomes" id="UP001370348"/>
    </source>
</evidence>
<dbReference type="InterPro" id="IPR009003">
    <property type="entry name" value="Peptidase_S1_PA"/>
</dbReference>
<dbReference type="EMBL" id="CP089984">
    <property type="protein sequence ID" value="WXB12412.1"/>
    <property type="molecule type" value="Genomic_DNA"/>
</dbReference>
<keyword evidence="2 6" id="KW-0645">Protease</keyword>
<dbReference type="InterPro" id="IPR008256">
    <property type="entry name" value="Peptidase_S1B"/>
</dbReference>
<keyword evidence="4 6" id="KW-0378">Hydrolase</keyword>
<dbReference type="Pfam" id="PF13365">
    <property type="entry name" value="Trypsin_2"/>
    <property type="match status" value="1"/>
</dbReference>
<evidence type="ECO:0000313" key="8">
    <source>
        <dbReference type="EMBL" id="WXB12412.1"/>
    </source>
</evidence>
<dbReference type="PANTHER" id="PTHR15462">
    <property type="entry name" value="SERINE PROTEASE"/>
    <property type="match status" value="1"/>
</dbReference>
<dbReference type="PROSITE" id="PS00134">
    <property type="entry name" value="TRYPSIN_HIS"/>
    <property type="match status" value="1"/>
</dbReference>
<feature type="compositionally biased region" description="Basic and acidic residues" evidence="7">
    <location>
        <begin position="7"/>
        <end position="23"/>
    </location>
</feature>
<accession>A0ABZ2LNB8</accession>
<evidence type="ECO:0000256" key="3">
    <source>
        <dbReference type="ARBA" id="ARBA00022729"/>
    </source>
</evidence>
<keyword evidence="5 6" id="KW-0720">Serine protease</keyword>
<dbReference type="Gene3D" id="2.40.10.10">
    <property type="entry name" value="Trypsin-like serine proteases"/>
    <property type="match status" value="2"/>
</dbReference>
<evidence type="ECO:0000256" key="7">
    <source>
        <dbReference type="SAM" id="MobiDB-lite"/>
    </source>
</evidence>
<dbReference type="GO" id="GO:0008233">
    <property type="term" value="F:peptidase activity"/>
    <property type="evidence" value="ECO:0007669"/>
    <property type="project" value="UniProtKB-KW"/>
</dbReference>
<evidence type="ECO:0000256" key="4">
    <source>
        <dbReference type="ARBA" id="ARBA00022801"/>
    </source>
</evidence>
<dbReference type="Proteomes" id="UP001370348">
    <property type="component" value="Chromosome"/>
</dbReference>
<keyword evidence="3" id="KW-0732">Signal</keyword>
<dbReference type="InterPro" id="IPR043504">
    <property type="entry name" value="Peptidase_S1_PA_chymotrypsin"/>
</dbReference>
<evidence type="ECO:0000256" key="2">
    <source>
        <dbReference type="ARBA" id="ARBA00022670"/>
    </source>
</evidence>
<gene>
    <name evidence="8" type="ORF">LZC94_31765</name>
</gene>
<evidence type="ECO:0000256" key="5">
    <source>
        <dbReference type="ARBA" id="ARBA00022825"/>
    </source>
</evidence>
<keyword evidence="9" id="KW-1185">Reference proteome</keyword>
<dbReference type="EC" id="3.4.21.-" evidence="6"/>